<evidence type="ECO:0000256" key="2">
    <source>
        <dbReference type="SAM" id="SignalP"/>
    </source>
</evidence>
<proteinExistence type="predicted"/>
<name>A0A9P6SSP0_9FUNG</name>
<evidence type="ECO:0000313" key="3">
    <source>
        <dbReference type="EMBL" id="KAF9997389.1"/>
    </source>
</evidence>
<sequence length="193" mass="20387">MKLKLILLVAACLALPSANASVSIPDINTLRGPSTSTPLPAEGDGSPTDPATTAYTTGTSSRLSLYVPSTIYEDYPGWLPLYKALVFQGIPVKVTKSITEAITHPTVLAYQALQSKYMGSTDGATWKNYVNAGHTLIAIGLTSTDSNLKSVFGVTPNTTTNKNKRKVIALNAPLAAFPASKVNAQFDQSVVND</sequence>
<organism evidence="3 4">
    <name type="scientific">Entomortierella chlamydospora</name>
    <dbReference type="NCBI Taxonomy" id="101097"/>
    <lineage>
        <taxon>Eukaryota</taxon>
        <taxon>Fungi</taxon>
        <taxon>Fungi incertae sedis</taxon>
        <taxon>Mucoromycota</taxon>
        <taxon>Mortierellomycotina</taxon>
        <taxon>Mortierellomycetes</taxon>
        <taxon>Mortierellales</taxon>
        <taxon>Mortierellaceae</taxon>
        <taxon>Entomortierella</taxon>
    </lineage>
</organism>
<dbReference type="EMBL" id="JAAAID010003521">
    <property type="protein sequence ID" value="KAF9997389.1"/>
    <property type="molecule type" value="Genomic_DNA"/>
</dbReference>
<evidence type="ECO:0000313" key="4">
    <source>
        <dbReference type="Proteomes" id="UP000703661"/>
    </source>
</evidence>
<comment type="caution">
    <text evidence="3">The sequence shown here is derived from an EMBL/GenBank/DDBJ whole genome shotgun (WGS) entry which is preliminary data.</text>
</comment>
<feature type="region of interest" description="Disordered" evidence="1">
    <location>
        <begin position="33"/>
        <end position="56"/>
    </location>
</feature>
<keyword evidence="4" id="KW-1185">Reference proteome</keyword>
<dbReference type="Proteomes" id="UP000703661">
    <property type="component" value="Unassembled WGS sequence"/>
</dbReference>
<dbReference type="AlphaFoldDB" id="A0A9P6SSP0"/>
<reference evidence="3" key="1">
    <citation type="journal article" date="2020" name="Fungal Divers.">
        <title>Resolving the Mortierellaceae phylogeny through synthesis of multi-gene phylogenetics and phylogenomics.</title>
        <authorList>
            <person name="Vandepol N."/>
            <person name="Liber J."/>
            <person name="Desiro A."/>
            <person name="Na H."/>
            <person name="Kennedy M."/>
            <person name="Barry K."/>
            <person name="Grigoriev I.V."/>
            <person name="Miller A.N."/>
            <person name="O'Donnell K."/>
            <person name="Stajich J.E."/>
            <person name="Bonito G."/>
        </authorList>
    </citation>
    <scope>NUCLEOTIDE SEQUENCE</scope>
    <source>
        <strain evidence="3">NRRL 2769</strain>
    </source>
</reference>
<keyword evidence="2" id="KW-0732">Signal</keyword>
<feature type="non-terminal residue" evidence="3">
    <location>
        <position position="193"/>
    </location>
</feature>
<gene>
    <name evidence="3" type="ORF">BGZ80_007020</name>
</gene>
<accession>A0A9P6SSP0</accession>
<evidence type="ECO:0000256" key="1">
    <source>
        <dbReference type="SAM" id="MobiDB-lite"/>
    </source>
</evidence>
<feature type="chain" id="PRO_5040128241" evidence="2">
    <location>
        <begin position="21"/>
        <end position="193"/>
    </location>
</feature>
<protein>
    <submittedName>
        <fullName evidence="3">Uncharacterized protein</fullName>
    </submittedName>
</protein>
<feature type="compositionally biased region" description="Low complexity" evidence="1">
    <location>
        <begin position="46"/>
        <end position="56"/>
    </location>
</feature>
<feature type="signal peptide" evidence="2">
    <location>
        <begin position="1"/>
        <end position="20"/>
    </location>
</feature>